<dbReference type="Proteomes" id="UP000438429">
    <property type="component" value="Unassembled WGS sequence"/>
</dbReference>
<accession>A0A6A4RVJ2</accession>
<evidence type="ECO:0000313" key="1">
    <source>
        <dbReference type="EMBL" id="KAF0026043.1"/>
    </source>
</evidence>
<evidence type="ECO:0000313" key="2">
    <source>
        <dbReference type="Proteomes" id="UP000438429"/>
    </source>
</evidence>
<gene>
    <name evidence="1" type="ORF">F2P81_020780</name>
</gene>
<name>A0A6A4RVJ2_SCOMX</name>
<sequence length="110" mass="12280">MSKSPIVRLEDFESFGASNNEEVIKVTSVSVEPSQHLKRVLWVVLQPVLLLWLKDCCQVKAHFAAPSPSYSSSLVPRLVWNPEQLVGLYVHGIKQQLSATILAEDKLSSH</sequence>
<protein>
    <submittedName>
        <fullName evidence="1">Uncharacterized protein</fullName>
    </submittedName>
</protein>
<dbReference type="AlphaFoldDB" id="A0A6A4RVJ2"/>
<reference evidence="1 2" key="1">
    <citation type="submission" date="2019-06" db="EMBL/GenBank/DDBJ databases">
        <title>Draft genomes of female and male turbot (Scophthalmus maximus).</title>
        <authorList>
            <person name="Xu H."/>
            <person name="Xu X.-W."/>
            <person name="Shao C."/>
            <person name="Chen S."/>
        </authorList>
    </citation>
    <scope>NUCLEOTIDE SEQUENCE [LARGE SCALE GENOMIC DNA]</scope>
    <source>
        <strain evidence="1">Ysfricsl-2016a</strain>
        <tissue evidence="1">Blood</tissue>
    </source>
</reference>
<comment type="caution">
    <text evidence="1">The sequence shown here is derived from an EMBL/GenBank/DDBJ whole genome shotgun (WGS) entry which is preliminary data.</text>
</comment>
<organism evidence="1 2">
    <name type="scientific">Scophthalmus maximus</name>
    <name type="common">Turbot</name>
    <name type="synonym">Psetta maxima</name>
    <dbReference type="NCBI Taxonomy" id="52904"/>
    <lineage>
        <taxon>Eukaryota</taxon>
        <taxon>Metazoa</taxon>
        <taxon>Chordata</taxon>
        <taxon>Craniata</taxon>
        <taxon>Vertebrata</taxon>
        <taxon>Euteleostomi</taxon>
        <taxon>Actinopterygii</taxon>
        <taxon>Neopterygii</taxon>
        <taxon>Teleostei</taxon>
        <taxon>Neoteleostei</taxon>
        <taxon>Acanthomorphata</taxon>
        <taxon>Carangaria</taxon>
        <taxon>Pleuronectiformes</taxon>
        <taxon>Pleuronectoidei</taxon>
        <taxon>Scophthalmidae</taxon>
        <taxon>Scophthalmus</taxon>
    </lineage>
</organism>
<proteinExistence type="predicted"/>
<dbReference type="EMBL" id="VEVO01000019">
    <property type="protein sequence ID" value="KAF0026043.1"/>
    <property type="molecule type" value="Genomic_DNA"/>
</dbReference>